<evidence type="ECO:0000313" key="10">
    <source>
        <dbReference type="EMBL" id="MCQ8895879.1"/>
    </source>
</evidence>
<keyword evidence="11" id="KW-1185">Reference proteome</keyword>
<comment type="subunit">
    <text evidence="9">Homodimer; disulfide-linked. Forms a heterohexamer composed of two FlhC and four FlhD subunits. Each FlhC binds a FlhD dimer, forming a heterotrimer, and a hexamer assembles by dimerization of two heterotrimers.</text>
</comment>
<comment type="similarity">
    <text evidence="9">Belongs to the FlhD family.</text>
</comment>
<comment type="subcellular location">
    <subcellularLocation>
        <location evidence="9">Cytoplasm</location>
    </subcellularLocation>
</comment>
<evidence type="ECO:0000256" key="6">
    <source>
        <dbReference type="ARBA" id="ARBA00023159"/>
    </source>
</evidence>
<keyword evidence="2 9" id="KW-1005">Bacterial flagellum biogenesis</keyword>
<evidence type="ECO:0000256" key="9">
    <source>
        <dbReference type="HAMAP-Rule" id="MF_00725"/>
    </source>
</evidence>
<keyword evidence="4 9" id="KW-0238">DNA-binding</keyword>
<sequence length="105" mass="11609">MRANEILEQIREANLSYLLLAKQMINDDKAEAVIRLGIDEQTAELLSDLTTAQVLKMAASDLPMCSLRFTDPQVWKLASDHGKDRNISGMHAAILMAGRSVNIQA</sequence>
<reference evidence="10 11" key="1">
    <citation type="submission" date="2022-07" db="EMBL/GenBank/DDBJ databases">
        <authorList>
            <person name="Xamxidin M."/>
            <person name="Wu M."/>
        </authorList>
    </citation>
    <scope>NUCLEOTIDE SEQUENCE [LARGE SCALE GENOMIC DNA]</scope>
    <source>
        <strain evidence="10 11">NBRC 111650</strain>
    </source>
</reference>
<keyword evidence="1 9" id="KW-0963">Cytoplasm</keyword>
<keyword evidence="10" id="KW-0969">Cilium</keyword>
<keyword evidence="10" id="KW-0282">Flagellum</keyword>
<dbReference type="SUPFAM" id="SSF63592">
    <property type="entry name" value="Flagellar transcriptional activator FlhD"/>
    <property type="match status" value="1"/>
</dbReference>
<keyword evidence="3 9" id="KW-0805">Transcription regulation</keyword>
<keyword evidence="5 9" id="KW-1015">Disulfide bond</keyword>
<organism evidence="10 11">
    <name type="scientific">Limnobacter humi</name>
    <dbReference type="NCBI Taxonomy" id="1778671"/>
    <lineage>
        <taxon>Bacteria</taxon>
        <taxon>Pseudomonadati</taxon>
        <taxon>Pseudomonadota</taxon>
        <taxon>Betaproteobacteria</taxon>
        <taxon>Burkholderiales</taxon>
        <taxon>Burkholderiaceae</taxon>
        <taxon>Limnobacter</taxon>
    </lineage>
</organism>
<dbReference type="EMBL" id="JANIGO010000002">
    <property type="protein sequence ID" value="MCQ8895879.1"/>
    <property type="molecule type" value="Genomic_DNA"/>
</dbReference>
<dbReference type="Proteomes" id="UP001204142">
    <property type="component" value="Unassembled WGS sequence"/>
</dbReference>
<gene>
    <name evidence="9 10" type="primary">flhD</name>
    <name evidence="10" type="ORF">NQT62_05430</name>
</gene>
<evidence type="ECO:0000256" key="3">
    <source>
        <dbReference type="ARBA" id="ARBA00023015"/>
    </source>
</evidence>
<dbReference type="InterPro" id="IPR023559">
    <property type="entry name" value="Flagellar_FlhD"/>
</dbReference>
<evidence type="ECO:0000256" key="7">
    <source>
        <dbReference type="ARBA" id="ARBA00023163"/>
    </source>
</evidence>
<name>A0ABT1WEF0_9BURK</name>
<comment type="caution">
    <text evidence="10">The sequence shown here is derived from an EMBL/GenBank/DDBJ whole genome shotgun (WGS) entry which is preliminary data.</text>
</comment>
<accession>A0ABT1WEF0</accession>
<comment type="function">
    <text evidence="8 9">Functions in complex with FlhC as a master transcriptional regulator that regulates transcription of several flagellar and non-flagellar operons by binding to their promoter region. Activates expression of class 2 flagellar genes, including fliA, which is a flagellum-specific sigma factor that turns on the class 3 genes. Also regulates genes whose products function in a variety of physiological pathways.</text>
</comment>
<evidence type="ECO:0000256" key="5">
    <source>
        <dbReference type="ARBA" id="ARBA00023157"/>
    </source>
</evidence>
<evidence type="ECO:0000256" key="4">
    <source>
        <dbReference type="ARBA" id="ARBA00023125"/>
    </source>
</evidence>
<dbReference type="Gene3D" id="1.10.4000.10">
    <property type="entry name" value="Flagellar transcriptional activator FlhD"/>
    <property type="match status" value="1"/>
</dbReference>
<dbReference type="Pfam" id="PF05247">
    <property type="entry name" value="FlhD"/>
    <property type="match status" value="1"/>
</dbReference>
<keyword evidence="10" id="KW-0966">Cell projection</keyword>
<keyword evidence="7 9" id="KW-0804">Transcription</keyword>
<comment type="domain">
    <text evidence="9">The C-terminal region contains a putative helix-turn-helix (HTH) motif, suggesting that this region may bind DNA.</text>
</comment>
<dbReference type="InterPro" id="IPR036194">
    <property type="entry name" value="FlhD_sf"/>
</dbReference>
<protein>
    <recommendedName>
        <fullName evidence="9">Flagellar transcriptional regulator FlhD</fullName>
    </recommendedName>
</protein>
<evidence type="ECO:0000313" key="11">
    <source>
        <dbReference type="Proteomes" id="UP001204142"/>
    </source>
</evidence>
<dbReference type="NCBIfam" id="NF002783">
    <property type="entry name" value="PRK02909.1-1"/>
    <property type="match status" value="1"/>
</dbReference>
<evidence type="ECO:0000256" key="8">
    <source>
        <dbReference type="ARBA" id="ARBA00025431"/>
    </source>
</evidence>
<feature type="disulfide bond" description="Interchain" evidence="9">
    <location>
        <position position="65"/>
    </location>
</feature>
<dbReference type="HAMAP" id="MF_00725">
    <property type="entry name" value="FlhD"/>
    <property type="match status" value="1"/>
</dbReference>
<dbReference type="RefSeq" id="WP_256763644.1">
    <property type="nucleotide sequence ID" value="NZ_JANIGO010000002.1"/>
</dbReference>
<evidence type="ECO:0000256" key="2">
    <source>
        <dbReference type="ARBA" id="ARBA00022795"/>
    </source>
</evidence>
<evidence type="ECO:0000256" key="1">
    <source>
        <dbReference type="ARBA" id="ARBA00022490"/>
    </source>
</evidence>
<keyword evidence="6 9" id="KW-0010">Activator</keyword>
<proteinExistence type="inferred from homology"/>